<keyword evidence="3" id="KW-1185">Reference proteome</keyword>
<dbReference type="RefSeq" id="WP_267770062.1">
    <property type="nucleotide sequence ID" value="NZ_JAPNKE010000002.1"/>
</dbReference>
<organism evidence="2 3">
    <name type="scientific">Nannocystis pusilla</name>
    <dbReference type="NCBI Taxonomy" id="889268"/>
    <lineage>
        <taxon>Bacteria</taxon>
        <taxon>Pseudomonadati</taxon>
        <taxon>Myxococcota</taxon>
        <taxon>Polyangia</taxon>
        <taxon>Nannocystales</taxon>
        <taxon>Nannocystaceae</taxon>
        <taxon>Nannocystis</taxon>
    </lineage>
</organism>
<reference evidence="2" key="1">
    <citation type="submission" date="2022-11" db="EMBL/GenBank/DDBJ databases">
        <title>Minimal conservation of predation-associated metabolite biosynthetic gene clusters underscores biosynthetic potential of Myxococcota including descriptions for ten novel species: Archangium lansinium sp. nov., Myxococcus landrumus sp. nov., Nannocystis bai.</title>
        <authorList>
            <person name="Ahearne A."/>
            <person name="Stevens C."/>
            <person name="Phillips K."/>
        </authorList>
    </citation>
    <scope>NUCLEOTIDE SEQUENCE</scope>
    <source>
        <strain evidence="2">Na p29</strain>
    </source>
</reference>
<sequence length="377" mass="38924">MLGEDQRGVEVVALLIAAGQQDADLLRAVDEADRVDAVGGGAPRLGGDVGARLDLAEGLLNRGRDRVHAARRGAPDAQREVVALVAVDGLQVDAVVEAGALEVGEVLDLEGLGVAGALADLVGREQAAGVEHLGDHRRARLAWLFFFDDDRRPAGAAESAEEVEVGQLGLPAHRLVQRPRRREEQQVLGVRVAVLPLAQLDPVVAHGEVGPRTTGRHGVGAVAGVAALVDDEVGVDEPRGRAPHDELGRRDPVATRGVGGDAGRFRAPRADEAVAAVVRPDGDHGGLGDRLAGGGVDDLAVERADQRGVGDHVARADVGRRAHDRGAGGQEGGTQGGGDDQDGAQAADHAERSAAEIVAPAVGMRARRAPRGRGRPT</sequence>
<evidence type="ECO:0000313" key="2">
    <source>
        <dbReference type="EMBL" id="MCY1007440.1"/>
    </source>
</evidence>
<feature type="compositionally biased region" description="Basic residues" evidence="1">
    <location>
        <begin position="365"/>
        <end position="377"/>
    </location>
</feature>
<accession>A0A9X3EQL1</accession>
<gene>
    <name evidence="2" type="ORF">OV079_18165</name>
</gene>
<feature type="compositionally biased region" description="Gly residues" evidence="1">
    <location>
        <begin position="327"/>
        <end position="338"/>
    </location>
</feature>
<dbReference type="EMBL" id="JAPNKE010000002">
    <property type="protein sequence ID" value="MCY1007440.1"/>
    <property type="molecule type" value="Genomic_DNA"/>
</dbReference>
<comment type="caution">
    <text evidence="2">The sequence shown here is derived from an EMBL/GenBank/DDBJ whole genome shotgun (WGS) entry which is preliminary data.</text>
</comment>
<protein>
    <submittedName>
        <fullName evidence="2">Uncharacterized protein</fullName>
    </submittedName>
</protein>
<dbReference type="Proteomes" id="UP001150924">
    <property type="component" value="Unassembled WGS sequence"/>
</dbReference>
<name>A0A9X3EQL1_9BACT</name>
<evidence type="ECO:0000313" key="3">
    <source>
        <dbReference type="Proteomes" id="UP001150924"/>
    </source>
</evidence>
<feature type="region of interest" description="Disordered" evidence="1">
    <location>
        <begin position="303"/>
        <end position="377"/>
    </location>
</feature>
<feature type="region of interest" description="Disordered" evidence="1">
    <location>
        <begin position="235"/>
        <end position="267"/>
    </location>
</feature>
<feature type="compositionally biased region" description="Basic and acidic residues" evidence="1">
    <location>
        <begin position="236"/>
        <end position="253"/>
    </location>
</feature>
<feature type="compositionally biased region" description="Basic and acidic residues" evidence="1">
    <location>
        <begin position="303"/>
        <end position="326"/>
    </location>
</feature>
<proteinExistence type="predicted"/>
<evidence type="ECO:0000256" key="1">
    <source>
        <dbReference type="SAM" id="MobiDB-lite"/>
    </source>
</evidence>
<dbReference type="AlphaFoldDB" id="A0A9X3EQL1"/>